<dbReference type="Proteomes" id="UP001219568">
    <property type="component" value="Unassembled WGS sequence"/>
</dbReference>
<dbReference type="GO" id="GO:0010420">
    <property type="term" value="F:polyprenyldihydroxybenzoate methyltransferase activity"/>
    <property type="evidence" value="ECO:0007669"/>
    <property type="project" value="InterPro"/>
</dbReference>
<dbReference type="Gene3D" id="3.40.50.150">
    <property type="entry name" value="Vaccinia Virus protein VP39"/>
    <property type="match status" value="2"/>
</dbReference>
<dbReference type="PANTHER" id="PTHR43464">
    <property type="entry name" value="METHYLTRANSFERASE"/>
    <property type="match status" value="1"/>
</dbReference>
<evidence type="ECO:0000256" key="5">
    <source>
        <dbReference type="SAM" id="MobiDB-lite"/>
    </source>
</evidence>
<dbReference type="AlphaFoldDB" id="A0AAD6IKB3"/>
<keyword evidence="4" id="KW-0949">S-adenosyl-L-methionine</keyword>
<dbReference type="GO" id="GO:0005739">
    <property type="term" value="C:mitochondrion"/>
    <property type="evidence" value="ECO:0007669"/>
    <property type="project" value="TreeGrafter"/>
</dbReference>
<evidence type="ECO:0000313" key="6">
    <source>
        <dbReference type="EMBL" id="KAJ6052135.1"/>
    </source>
</evidence>
<feature type="compositionally biased region" description="Polar residues" evidence="5">
    <location>
        <begin position="18"/>
        <end position="55"/>
    </location>
</feature>
<keyword evidence="7" id="KW-1185">Reference proteome</keyword>
<reference evidence="6" key="2">
    <citation type="submission" date="2023-01" db="EMBL/GenBank/DDBJ databases">
        <authorList>
            <person name="Petersen C."/>
        </authorList>
    </citation>
    <scope>NUCLEOTIDE SEQUENCE</scope>
    <source>
        <strain evidence="6">IBT 15450</strain>
    </source>
</reference>
<dbReference type="CDD" id="cd02440">
    <property type="entry name" value="AdoMet_MTases"/>
    <property type="match status" value="1"/>
</dbReference>
<dbReference type="NCBIfam" id="TIGR01983">
    <property type="entry name" value="UbiG"/>
    <property type="match status" value="1"/>
</dbReference>
<dbReference type="EMBL" id="JAQJZL010000002">
    <property type="protein sequence ID" value="KAJ6052135.1"/>
    <property type="molecule type" value="Genomic_DNA"/>
</dbReference>
<dbReference type="InterPro" id="IPR010233">
    <property type="entry name" value="UbiG_MeTrfase"/>
</dbReference>
<organism evidence="6 7">
    <name type="scientific">Penicillium canescens</name>
    <dbReference type="NCBI Taxonomy" id="5083"/>
    <lineage>
        <taxon>Eukaryota</taxon>
        <taxon>Fungi</taxon>
        <taxon>Dikarya</taxon>
        <taxon>Ascomycota</taxon>
        <taxon>Pezizomycotina</taxon>
        <taxon>Eurotiomycetes</taxon>
        <taxon>Eurotiomycetidae</taxon>
        <taxon>Eurotiales</taxon>
        <taxon>Aspergillaceae</taxon>
        <taxon>Penicillium</taxon>
    </lineage>
</organism>
<keyword evidence="3" id="KW-0831">Ubiquinone biosynthesis</keyword>
<dbReference type="GO" id="GO:0061542">
    <property type="term" value="F:3-demethylubiquinol 3-O-methyltransferase activity"/>
    <property type="evidence" value="ECO:0007669"/>
    <property type="project" value="InterPro"/>
</dbReference>
<dbReference type="SUPFAM" id="SSF53335">
    <property type="entry name" value="S-adenosyl-L-methionine-dependent methyltransferases"/>
    <property type="match status" value="1"/>
</dbReference>
<evidence type="ECO:0000256" key="1">
    <source>
        <dbReference type="ARBA" id="ARBA00022603"/>
    </source>
</evidence>
<evidence type="ECO:0008006" key="8">
    <source>
        <dbReference type="Google" id="ProtNLM"/>
    </source>
</evidence>
<keyword evidence="2" id="KW-0808">Transferase</keyword>
<evidence type="ECO:0000256" key="2">
    <source>
        <dbReference type="ARBA" id="ARBA00022679"/>
    </source>
</evidence>
<evidence type="ECO:0000313" key="7">
    <source>
        <dbReference type="Proteomes" id="UP001219568"/>
    </source>
</evidence>
<dbReference type="InterPro" id="IPR029063">
    <property type="entry name" value="SAM-dependent_MTases_sf"/>
</dbReference>
<proteinExistence type="predicted"/>
<dbReference type="GO" id="GO:0032259">
    <property type="term" value="P:methylation"/>
    <property type="evidence" value="ECO:0007669"/>
    <property type="project" value="UniProtKB-KW"/>
</dbReference>
<gene>
    <name evidence="6" type="ORF">N7460_002669</name>
</gene>
<dbReference type="Pfam" id="PF13489">
    <property type="entry name" value="Methyltransf_23"/>
    <property type="match status" value="1"/>
</dbReference>
<sequence>MASLRPRTTPLRALRSIQPLSRPSPLKSTLSANPNTQPAIQTPTPTRKHSTSSVSADELSHFSGLASSWWDPMGPSRILHLMNPLRHDRRLNRNNPLPPPSTPNSATFNYLDVGCGGGIFAESLARTIPLDPNTAAPTPTRAASMTAIDPSTNLIQIAREHARMDPTVDAHLRSGKFKYLNTTLEDVLASTQTPESTTTTTTATTTTHPQYDIPGGWLIGSTISRTVPSFILNQLIAEAPWPIGVVPRGTHEWSKFVNPPEVKGWLQEGLMRAADTGVSRGGAGVAEGMSWKCVGAVYVPGFGWKMVPGSEDWGNYFWAVRKGV</sequence>
<name>A0AAD6IKB3_PENCN</name>
<keyword evidence="1" id="KW-0489">Methyltransferase</keyword>
<feature type="compositionally biased region" description="Low complexity" evidence="5">
    <location>
        <begin position="1"/>
        <end position="15"/>
    </location>
</feature>
<reference evidence="6" key="1">
    <citation type="journal article" date="2023" name="IMA Fungus">
        <title>Comparative genomic study of the Penicillium genus elucidates a diverse pangenome and 15 lateral gene transfer events.</title>
        <authorList>
            <person name="Petersen C."/>
            <person name="Sorensen T."/>
            <person name="Nielsen M.R."/>
            <person name="Sondergaard T.E."/>
            <person name="Sorensen J.L."/>
            <person name="Fitzpatrick D.A."/>
            <person name="Frisvad J.C."/>
            <person name="Nielsen K.L."/>
        </authorList>
    </citation>
    <scope>NUCLEOTIDE SEQUENCE</scope>
    <source>
        <strain evidence="6">IBT 15450</strain>
    </source>
</reference>
<dbReference type="PANTHER" id="PTHR43464:SF19">
    <property type="entry name" value="UBIQUINONE BIOSYNTHESIS O-METHYLTRANSFERASE, MITOCHONDRIAL"/>
    <property type="match status" value="1"/>
</dbReference>
<evidence type="ECO:0000256" key="3">
    <source>
        <dbReference type="ARBA" id="ARBA00022688"/>
    </source>
</evidence>
<comment type="caution">
    <text evidence="6">The sequence shown here is derived from an EMBL/GenBank/DDBJ whole genome shotgun (WGS) entry which is preliminary data.</text>
</comment>
<evidence type="ECO:0000256" key="4">
    <source>
        <dbReference type="ARBA" id="ARBA00022691"/>
    </source>
</evidence>
<accession>A0AAD6IKB3</accession>
<feature type="region of interest" description="Disordered" evidence="5">
    <location>
        <begin position="1"/>
        <end position="55"/>
    </location>
</feature>
<protein>
    <recommendedName>
        <fullName evidence="8">Polyprenyldihydroxybenzoate methyltransferase</fullName>
    </recommendedName>
</protein>